<protein>
    <submittedName>
        <fullName evidence="1">Alkaline phosphatase family protein</fullName>
    </submittedName>
</protein>
<gene>
    <name evidence="1" type="ORF">LNKW23_33520</name>
</gene>
<name>A0ABQ6LLR4_9RHOB</name>
<dbReference type="Pfam" id="PF01663">
    <property type="entry name" value="Phosphodiest"/>
    <property type="match status" value="1"/>
</dbReference>
<dbReference type="Proteomes" id="UP001239909">
    <property type="component" value="Unassembled WGS sequence"/>
</dbReference>
<dbReference type="Gene3D" id="3.40.720.10">
    <property type="entry name" value="Alkaline Phosphatase, subunit A"/>
    <property type="match status" value="1"/>
</dbReference>
<dbReference type="InterPro" id="IPR002591">
    <property type="entry name" value="Phosphodiest/P_Trfase"/>
</dbReference>
<dbReference type="InterPro" id="IPR017850">
    <property type="entry name" value="Alkaline_phosphatase_core_sf"/>
</dbReference>
<dbReference type="PANTHER" id="PTHR10151:SF120">
    <property type="entry name" value="BIS(5'-ADENOSYL)-TRIPHOSPHATASE"/>
    <property type="match status" value="1"/>
</dbReference>
<comment type="caution">
    <text evidence="1">The sequence shown here is derived from an EMBL/GenBank/DDBJ whole genome shotgun (WGS) entry which is preliminary data.</text>
</comment>
<keyword evidence="2" id="KW-1185">Reference proteome</keyword>
<evidence type="ECO:0000313" key="1">
    <source>
        <dbReference type="EMBL" id="GMG84138.1"/>
    </source>
</evidence>
<dbReference type="SUPFAM" id="SSF53649">
    <property type="entry name" value="Alkaline phosphatase-like"/>
    <property type="match status" value="1"/>
</dbReference>
<accession>A0ABQ6LLR4</accession>
<sequence>MNRTLVILVVGLAPHLVGPHTPHLARLAARGGMRPLTTVTPAVTCSAQSTLVTGLMPSGHGAVANGWYFRDLREVLLWRQPNNLVAGEKIWDAGKARNPEFTCAKMFWWYNMYASADWSATPRPMYPADGRKIPDHYAAPHALHDELDARLGRFPLFRFWGPLADITSSDWIAKATLHVMETRRPTLTLTYLPHLDYNLQRLGPDLGHPRLQADLREVDALCGELIEAAEREGQRVLVVSEYGITRATDAVHINRALREAGLLAVRPEEHGREVLDAGASAAFAMADHQIAHVYVADPARIAEVRALVEGLAGVEQVWDREGKRANGLDHPRSGELVAVAEADRWFSYYYWLDAEKAPDFAATVDIHRKPGYDPVELFVDPEIRFPKLAAGWKLAKRKAGFRQLLDIISPSATHLVKGTHGRLTDDPAEGPLVISSEPDLMPEGPVPATGFKALTLDHIFGPGVG</sequence>
<proteinExistence type="predicted"/>
<evidence type="ECO:0000313" key="2">
    <source>
        <dbReference type="Proteomes" id="UP001239909"/>
    </source>
</evidence>
<organism evidence="1 2">
    <name type="scientific">Paralimibaculum aggregatum</name>
    <dbReference type="NCBI Taxonomy" id="3036245"/>
    <lineage>
        <taxon>Bacteria</taxon>
        <taxon>Pseudomonadati</taxon>
        <taxon>Pseudomonadota</taxon>
        <taxon>Alphaproteobacteria</taxon>
        <taxon>Rhodobacterales</taxon>
        <taxon>Paracoccaceae</taxon>
        <taxon>Paralimibaculum</taxon>
    </lineage>
</organism>
<reference evidence="1 2" key="1">
    <citation type="submission" date="2023-04" db="EMBL/GenBank/DDBJ databases">
        <title>Marinoamorphus aggregata gen. nov., sp. Nov., isolate from tissue of brittle star Ophioplocus japonicus.</title>
        <authorList>
            <person name="Kawano K."/>
            <person name="Sawayama S."/>
            <person name="Nakagawa S."/>
        </authorList>
    </citation>
    <scope>NUCLEOTIDE SEQUENCE [LARGE SCALE GENOMIC DNA]</scope>
    <source>
        <strain evidence="1 2">NKW23</strain>
    </source>
</reference>
<dbReference type="EMBL" id="BSYI01000030">
    <property type="protein sequence ID" value="GMG84138.1"/>
    <property type="molecule type" value="Genomic_DNA"/>
</dbReference>
<dbReference type="PANTHER" id="PTHR10151">
    <property type="entry name" value="ECTONUCLEOTIDE PYROPHOSPHATASE/PHOSPHODIESTERASE"/>
    <property type="match status" value="1"/>
</dbReference>
<dbReference type="RefSeq" id="WP_285673110.1">
    <property type="nucleotide sequence ID" value="NZ_BSYI01000030.1"/>
</dbReference>
<dbReference type="CDD" id="cd16018">
    <property type="entry name" value="Enpp"/>
    <property type="match status" value="1"/>
</dbReference>